<dbReference type="EC" id="1.3.3.6" evidence="4"/>
<evidence type="ECO:0000313" key="15">
    <source>
        <dbReference type="Proteomes" id="UP000094008"/>
    </source>
</evidence>
<dbReference type="SUPFAM" id="SSF47203">
    <property type="entry name" value="Acyl-CoA dehydrogenase C-terminal domain-like"/>
    <property type="match status" value="2"/>
</dbReference>
<evidence type="ECO:0000313" key="14">
    <source>
        <dbReference type="EMBL" id="OBB98271.1"/>
    </source>
</evidence>
<evidence type="ECO:0000256" key="3">
    <source>
        <dbReference type="ARBA" id="ARBA00006288"/>
    </source>
</evidence>
<evidence type="ECO:0000256" key="8">
    <source>
        <dbReference type="ARBA" id="ARBA00023002"/>
    </source>
</evidence>
<dbReference type="FunFam" id="1.20.140.10:FF:000007">
    <property type="entry name" value="Acyl-coenzyme A oxidase"/>
    <property type="match status" value="1"/>
</dbReference>
<keyword evidence="7" id="KW-0276">Fatty acid metabolism</keyword>
<sequence>MTSTAEHLRNALDGRWRDVKNAMRARLSDEIFRPHYTPNTVIARAKVGEQLKIMAAAGAAEDGFRKEHGGNGDVGAAITQIEMLAMSDLSLMVKAGVQWGLFGGAIENLGTERHHKAYVRPLIDLDLLGCFAMTETGHGSDVQSLETTATYDPATQEFVIHSPTPTARKDYIGGAAETARVATVFAQLITPDGEGHGVHCFVVPIRDDEGNDLPGVTTSDCHYKGGLPGVDNGRIVFDHVRVPRENLLNRYADVAPDGTYSSPIENPGRRFFTMLGTLIRGRVTVGGSAAAAGRVALDIATRYALERRQFEAPKSDEEVLIMDYLVHQRRLLPLIAKSYALQFAQNELVAKCHELQTSDDPDAEEQRELEARAAGLKAANTWHASRAIQEAREACGGAGYLAENRLIALRADTDVFTTFEGDNHVLTQLVAKELLTAYADDIKGMSPVEWVRFAANYAGERVLKRTAAETIIQTVLDTRQDNEEEGSLFNRGTQVKMFEDREEYMLASVARRLQGKSKEMSAFDAFNAVQDHVLHAAQAHIDRVILEAFVAGIDACEDDTARELLDDVCDLYALSVIEDDKAWFIEHRYLSTERAKAVTRGINERCRSLRPHIEILVDGFGIPEQLRYAAMLDPAELLNG</sequence>
<dbReference type="Pfam" id="PF22924">
    <property type="entry name" value="ACOX_C_alpha1"/>
    <property type="match status" value="1"/>
</dbReference>
<comment type="similarity">
    <text evidence="3">Belongs to the acyl-CoA oxidase family.</text>
</comment>
<dbReference type="OrthoDB" id="1144545at2"/>
<evidence type="ECO:0000256" key="6">
    <source>
        <dbReference type="ARBA" id="ARBA00022827"/>
    </source>
</evidence>
<evidence type="ECO:0000256" key="2">
    <source>
        <dbReference type="ARBA" id="ARBA00004275"/>
    </source>
</evidence>
<dbReference type="RefSeq" id="WP_064877928.1">
    <property type="nucleotide sequence ID" value="NZ_LZIB01000053.1"/>
</dbReference>
<dbReference type="GO" id="GO:0003997">
    <property type="term" value="F:acyl-CoA oxidase activity"/>
    <property type="evidence" value="ECO:0007669"/>
    <property type="project" value="UniProtKB-EC"/>
</dbReference>
<dbReference type="InterPro" id="IPR055060">
    <property type="entry name" value="ACOX_C_alpha1"/>
</dbReference>
<evidence type="ECO:0000256" key="9">
    <source>
        <dbReference type="ARBA" id="ARBA00023098"/>
    </source>
</evidence>
<evidence type="ECO:0000256" key="5">
    <source>
        <dbReference type="ARBA" id="ARBA00022630"/>
    </source>
</evidence>
<dbReference type="InterPro" id="IPR009100">
    <property type="entry name" value="AcylCoA_DH/oxidase_NM_dom_sf"/>
</dbReference>
<dbReference type="InterPro" id="IPR012258">
    <property type="entry name" value="Acyl-CoA_oxidase"/>
</dbReference>
<evidence type="ECO:0000259" key="13">
    <source>
        <dbReference type="Pfam" id="PF22924"/>
    </source>
</evidence>
<dbReference type="InterPro" id="IPR006091">
    <property type="entry name" value="Acyl-CoA_Oxase/DH_mid-dom"/>
</dbReference>
<dbReference type="PIRSF" id="PIRSF000168">
    <property type="entry name" value="Acyl-CoA_oxidase"/>
    <property type="match status" value="1"/>
</dbReference>
<dbReference type="InterPro" id="IPR036250">
    <property type="entry name" value="AcylCo_DH-like_C"/>
</dbReference>
<keyword evidence="6" id="KW-0274">FAD</keyword>
<protein>
    <recommendedName>
        <fullName evidence="4">acyl-CoA oxidase</fullName>
        <ecNumber evidence="4">1.3.3.6</ecNumber>
    </recommendedName>
</protein>
<dbReference type="GO" id="GO:0033540">
    <property type="term" value="P:fatty acid beta-oxidation using acyl-CoA oxidase"/>
    <property type="evidence" value="ECO:0007669"/>
    <property type="project" value="TreeGrafter"/>
</dbReference>
<organism evidence="14 15">
    <name type="scientific">Mycolicibacterium peregrinum</name>
    <name type="common">Mycobacterium peregrinum</name>
    <dbReference type="NCBI Taxonomy" id="43304"/>
    <lineage>
        <taxon>Bacteria</taxon>
        <taxon>Bacillati</taxon>
        <taxon>Actinomycetota</taxon>
        <taxon>Actinomycetes</taxon>
        <taxon>Mycobacteriales</taxon>
        <taxon>Mycobacteriaceae</taxon>
        <taxon>Mycolicibacterium</taxon>
    </lineage>
</organism>
<dbReference type="InterPro" id="IPR002655">
    <property type="entry name" value="Acyl-CoA_oxidase_C"/>
</dbReference>
<feature type="domain" description="Acyl-CoA oxidase/dehydrogenase middle" evidence="12">
    <location>
        <begin position="130"/>
        <end position="240"/>
    </location>
</feature>
<dbReference type="EMBL" id="LZSY01000005">
    <property type="protein sequence ID" value="OBB98271.1"/>
    <property type="molecule type" value="Genomic_DNA"/>
</dbReference>
<keyword evidence="10" id="KW-0576">Peroxisome</keyword>
<evidence type="ECO:0000259" key="11">
    <source>
        <dbReference type="Pfam" id="PF01756"/>
    </source>
</evidence>
<feature type="domain" description="Acyl-CoA oxidase C-terminal" evidence="11">
    <location>
        <begin position="494"/>
        <end position="624"/>
    </location>
</feature>
<comment type="subcellular location">
    <subcellularLocation>
        <location evidence="2">Peroxisome</location>
    </subcellularLocation>
</comment>
<dbReference type="GO" id="GO:0005504">
    <property type="term" value="F:fatty acid binding"/>
    <property type="evidence" value="ECO:0007669"/>
    <property type="project" value="TreeGrafter"/>
</dbReference>
<dbReference type="GO" id="GO:0055088">
    <property type="term" value="P:lipid homeostasis"/>
    <property type="evidence" value="ECO:0007669"/>
    <property type="project" value="TreeGrafter"/>
</dbReference>
<dbReference type="InterPro" id="IPR046373">
    <property type="entry name" value="Acyl-CoA_Oxase/DH_mid-dom_sf"/>
</dbReference>
<dbReference type="FunFam" id="1.20.140.10:FF:000010">
    <property type="entry name" value="Acyl-coenzyme A oxidase"/>
    <property type="match status" value="1"/>
</dbReference>
<keyword evidence="8" id="KW-0560">Oxidoreductase</keyword>
<evidence type="ECO:0000256" key="7">
    <source>
        <dbReference type="ARBA" id="ARBA00022832"/>
    </source>
</evidence>
<dbReference type="AlphaFoldDB" id="A0A1A1YUN8"/>
<accession>A0A1A1YUN8</accession>
<dbReference type="GO" id="GO:0071949">
    <property type="term" value="F:FAD binding"/>
    <property type="evidence" value="ECO:0007669"/>
    <property type="project" value="InterPro"/>
</dbReference>
<comment type="cofactor">
    <cofactor evidence="1">
        <name>FAD</name>
        <dbReference type="ChEBI" id="CHEBI:57692"/>
    </cofactor>
</comment>
<name>A0A1A1YUN8_MYCPR</name>
<reference evidence="15" key="1">
    <citation type="submission" date="2016-06" db="EMBL/GenBank/DDBJ databases">
        <authorList>
            <person name="Sutton G."/>
            <person name="Brinkac L."/>
            <person name="Sanka R."/>
            <person name="Adams M."/>
            <person name="Lau E."/>
            <person name="Mehaffy C."/>
            <person name="Tameris M."/>
            <person name="Hatherill M."/>
            <person name="Hanekom W."/>
            <person name="Mahomed H."/>
            <person name="Mcshane H."/>
        </authorList>
    </citation>
    <scope>NUCLEOTIDE SEQUENCE [LARGE SCALE GENOMIC DNA]</scope>
    <source>
        <strain evidence="15">852002-10433_SCH5171157</strain>
    </source>
</reference>
<dbReference type="FunFam" id="2.40.110.10:FF:000005">
    <property type="entry name" value="Acyl-coenzyme A oxidase"/>
    <property type="match status" value="1"/>
</dbReference>
<dbReference type="Gene3D" id="2.40.110.10">
    <property type="entry name" value="Butyryl-CoA Dehydrogenase, subunit A, domain 2"/>
    <property type="match status" value="1"/>
</dbReference>
<evidence type="ECO:0000259" key="12">
    <source>
        <dbReference type="Pfam" id="PF02770"/>
    </source>
</evidence>
<evidence type="ECO:0000256" key="10">
    <source>
        <dbReference type="ARBA" id="ARBA00023140"/>
    </source>
</evidence>
<dbReference type="SUPFAM" id="SSF56645">
    <property type="entry name" value="Acyl-CoA dehydrogenase NM domain-like"/>
    <property type="match status" value="1"/>
</dbReference>
<gene>
    <name evidence="14" type="ORF">A5779_13400</name>
</gene>
<dbReference type="Gene3D" id="1.20.140.10">
    <property type="entry name" value="Butyryl-CoA Dehydrogenase, subunit A, domain 3"/>
    <property type="match status" value="2"/>
</dbReference>
<evidence type="ECO:0000256" key="1">
    <source>
        <dbReference type="ARBA" id="ARBA00001974"/>
    </source>
</evidence>
<dbReference type="PANTHER" id="PTHR10909:SF352">
    <property type="entry name" value="ACYL-COENZYME A OXIDASE-LIKE PROTEIN"/>
    <property type="match status" value="1"/>
</dbReference>
<feature type="domain" description="Acyl-CoA oxidase C-alpha1" evidence="13">
    <location>
        <begin position="276"/>
        <end position="435"/>
    </location>
</feature>
<evidence type="ECO:0000256" key="4">
    <source>
        <dbReference type="ARBA" id="ARBA00012870"/>
    </source>
</evidence>
<proteinExistence type="inferred from homology"/>
<keyword evidence="9" id="KW-0443">Lipid metabolism</keyword>
<dbReference type="Pfam" id="PF01756">
    <property type="entry name" value="ACOX"/>
    <property type="match status" value="1"/>
</dbReference>
<dbReference type="Pfam" id="PF02770">
    <property type="entry name" value="Acyl-CoA_dh_M"/>
    <property type="match status" value="1"/>
</dbReference>
<keyword evidence="5" id="KW-0285">Flavoprotein</keyword>
<dbReference type="Proteomes" id="UP000094008">
    <property type="component" value="Unassembled WGS sequence"/>
</dbReference>
<comment type="caution">
    <text evidence="14">The sequence shown here is derived from an EMBL/GenBank/DDBJ whole genome shotgun (WGS) entry which is preliminary data.</text>
</comment>
<dbReference type="PANTHER" id="PTHR10909">
    <property type="entry name" value="ELECTRON TRANSPORT OXIDOREDUCTASE"/>
    <property type="match status" value="1"/>
</dbReference>